<dbReference type="PANTHER" id="PTHR21064">
    <property type="entry name" value="AMINOGLYCOSIDE PHOSPHOTRANSFERASE DOMAIN-CONTAINING PROTEIN-RELATED"/>
    <property type="match status" value="1"/>
</dbReference>
<organism evidence="3 4">
    <name type="scientific">Candidatus Woesebacteria bacterium CG06_land_8_20_14_3_00_39_27</name>
    <dbReference type="NCBI Taxonomy" id="1975057"/>
    <lineage>
        <taxon>Bacteria</taxon>
        <taxon>Candidatus Woeseibacteriota</taxon>
    </lineage>
</organism>
<comment type="caution">
    <text evidence="3">The sequence shown here is derived from an EMBL/GenBank/DDBJ whole genome shotgun (WGS) entry which is preliminary data.</text>
</comment>
<evidence type="ECO:0000259" key="2">
    <source>
        <dbReference type="Pfam" id="PF01636"/>
    </source>
</evidence>
<dbReference type="Proteomes" id="UP000230972">
    <property type="component" value="Unassembled WGS sequence"/>
</dbReference>
<dbReference type="InterPro" id="IPR011009">
    <property type="entry name" value="Kinase-like_dom_sf"/>
</dbReference>
<dbReference type="InterPro" id="IPR050249">
    <property type="entry name" value="Pseudomonas-type_ThrB"/>
</dbReference>
<dbReference type="InterPro" id="IPR002575">
    <property type="entry name" value="Aminoglycoside_PTrfase"/>
</dbReference>
<dbReference type="SUPFAM" id="SSF56112">
    <property type="entry name" value="Protein kinase-like (PK-like)"/>
    <property type="match status" value="1"/>
</dbReference>
<dbReference type="EMBL" id="PEWC01000035">
    <property type="protein sequence ID" value="PIU71739.1"/>
    <property type="molecule type" value="Genomic_DNA"/>
</dbReference>
<evidence type="ECO:0000256" key="1">
    <source>
        <dbReference type="ARBA" id="ARBA00038240"/>
    </source>
</evidence>
<feature type="domain" description="Aminoglycoside phosphotransferase" evidence="2">
    <location>
        <begin position="37"/>
        <end position="258"/>
    </location>
</feature>
<accession>A0A2M7AQ72</accession>
<proteinExistence type="inferred from homology"/>
<dbReference type="Gene3D" id="3.30.200.20">
    <property type="entry name" value="Phosphorylase Kinase, domain 1"/>
    <property type="match status" value="1"/>
</dbReference>
<comment type="similarity">
    <text evidence="1">Belongs to the pseudomonas-type ThrB family.</text>
</comment>
<dbReference type="GO" id="GO:0019202">
    <property type="term" value="F:amino acid kinase activity"/>
    <property type="evidence" value="ECO:0007669"/>
    <property type="project" value="TreeGrafter"/>
</dbReference>
<evidence type="ECO:0000313" key="3">
    <source>
        <dbReference type="EMBL" id="PIU71739.1"/>
    </source>
</evidence>
<protein>
    <recommendedName>
        <fullName evidence="2">Aminoglycoside phosphotransferase domain-containing protein</fullName>
    </recommendedName>
</protein>
<dbReference type="Gene3D" id="3.90.1200.10">
    <property type="match status" value="1"/>
</dbReference>
<reference evidence="4" key="1">
    <citation type="submission" date="2017-09" db="EMBL/GenBank/DDBJ databases">
        <title>Depth-based differentiation of microbial function through sediment-hosted aquifers and enrichment of novel symbionts in the deep terrestrial subsurface.</title>
        <authorList>
            <person name="Probst A.J."/>
            <person name="Ladd B."/>
            <person name="Jarett J.K."/>
            <person name="Geller-Mcgrath D.E."/>
            <person name="Sieber C.M.K."/>
            <person name="Emerson J.B."/>
            <person name="Anantharaman K."/>
            <person name="Thomas B.C."/>
            <person name="Malmstrom R."/>
            <person name="Stieglmeier M."/>
            <person name="Klingl A."/>
            <person name="Woyke T."/>
            <person name="Ryan C.M."/>
            <person name="Banfield J.F."/>
        </authorList>
    </citation>
    <scope>NUCLEOTIDE SEQUENCE [LARGE SCALE GENOMIC DNA]</scope>
</reference>
<dbReference type="AlphaFoldDB" id="A0A2M7AQ72"/>
<sequence length="325" mass="37964">MNNFQKRINYQGSLKPFLQKVCSDFNIGEYKSHEIVPIGYEDFNLFLLTDKDKYFVKIFGSFRDKSECSRYVEIMESVLKAGVSHPKLYKSNKGYLYEITSDDLVDRLCVMQFIDGKIFYELQTTPTVEEMRFVIKQAALINKIDIKPSPVYDHWAITSFLKEYGEKGQYLNEDDQNLVKPLVEVYKSLEIEKLPHCFVHGDITKTNTMKSTKDGIYILDFAVANHYPRIQELAVILCDLFFNPENPDSFPENYELALSEYQKYIFLTPDELKKLPSYVRLAHTMHVLLANYEKVVRKNSSAENEYFLGMGKIGLKYITQLWNLN</sequence>
<gene>
    <name evidence="3" type="ORF">COS80_01575</name>
</gene>
<dbReference type="Pfam" id="PF01636">
    <property type="entry name" value="APH"/>
    <property type="match status" value="1"/>
</dbReference>
<dbReference type="PANTHER" id="PTHR21064:SF6">
    <property type="entry name" value="AMINOGLYCOSIDE PHOSPHOTRANSFERASE DOMAIN-CONTAINING PROTEIN"/>
    <property type="match status" value="1"/>
</dbReference>
<evidence type="ECO:0000313" key="4">
    <source>
        <dbReference type="Proteomes" id="UP000230972"/>
    </source>
</evidence>
<name>A0A2M7AQ72_9BACT</name>